<evidence type="ECO:0000313" key="2">
    <source>
        <dbReference type="EMBL" id="OOV80019.1"/>
    </source>
</evidence>
<name>A0A1T1GQY7_9GAMM</name>
<feature type="chain" id="PRO_5010564918" evidence="1">
    <location>
        <begin position="22"/>
        <end position="131"/>
    </location>
</feature>
<organism evidence="2 3">
    <name type="scientific">Acinetobacter amyesii</name>
    <dbReference type="NCBI Taxonomy" id="2942470"/>
    <lineage>
        <taxon>Bacteria</taxon>
        <taxon>Pseudomonadati</taxon>
        <taxon>Pseudomonadota</taxon>
        <taxon>Gammaproteobacteria</taxon>
        <taxon>Moraxellales</taxon>
        <taxon>Moraxellaceae</taxon>
        <taxon>Acinetobacter</taxon>
    </lineage>
</organism>
<dbReference type="AlphaFoldDB" id="A0A1T1GQY7"/>
<keyword evidence="1" id="KW-0732">Signal</keyword>
<accession>A0A1T1GQY7</accession>
<proteinExistence type="predicted"/>
<dbReference type="Proteomes" id="UP000191160">
    <property type="component" value="Unassembled WGS sequence"/>
</dbReference>
<dbReference type="EMBL" id="MVKX01000011">
    <property type="protein sequence ID" value="OOV80019.1"/>
    <property type="molecule type" value="Genomic_DNA"/>
</dbReference>
<feature type="signal peptide" evidence="1">
    <location>
        <begin position="1"/>
        <end position="21"/>
    </location>
</feature>
<evidence type="ECO:0000313" key="3">
    <source>
        <dbReference type="Proteomes" id="UP000191160"/>
    </source>
</evidence>
<protein>
    <submittedName>
        <fullName evidence="2">Uncharacterized protein</fullName>
    </submittedName>
</protein>
<keyword evidence="3" id="KW-1185">Reference proteome</keyword>
<sequence>MKIRHLVIVSSLSLASIPVYAGFADTMRDLRNTLNQFNETSKEVSNTAKEWTGSRATTNSSYAANGFSMGQQLRPKINNLPLYQTADKSSQVINKLSKNADIIFAGNMTKTGLIEVTTEHGNGWIESHLVQ</sequence>
<evidence type="ECO:0000256" key="1">
    <source>
        <dbReference type="SAM" id="SignalP"/>
    </source>
</evidence>
<gene>
    <name evidence="2" type="ORF">B1202_14900</name>
</gene>
<comment type="caution">
    <text evidence="2">The sequence shown here is derived from an EMBL/GenBank/DDBJ whole genome shotgun (WGS) entry which is preliminary data.</text>
</comment>
<dbReference type="RefSeq" id="WP_078191381.1">
    <property type="nucleotide sequence ID" value="NZ_JAMCOZ010000025.1"/>
</dbReference>
<reference evidence="2 3" key="1">
    <citation type="submission" date="2017-02" db="EMBL/GenBank/DDBJ databases">
        <title>Acinetobacter sp. ANC 4945, whole genome shotgun sequencing project.</title>
        <authorList>
            <person name="Radolfova-Krizova L."/>
            <person name="Al Atrouni A."/>
            <person name="Nemec A."/>
        </authorList>
    </citation>
    <scope>NUCLEOTIDE SEQUENCE [LARGE SCALE GENOMIC DNA]</scope>
    <source>
        <strain evidence="2 3">ANC 4945</strain>
    </source>
</reference>